<evidence type="ECO:0000256" key="1">
    <source>
        <dbReference type="ARBA" id="ARBA00022679"/>
    </source>
</evidence>
<evidence type="ECO:0000256" key="2">
    <source>
        <dbReference type="ARBA" id="ARBA00023315"/>
    </source>
</evidence>
<feature type="domain" description="N-acetyltransferase" evidence="3">
    <location>
        <begin position="12"/>
        <end position="154"/>
    </location>
</feature>
<dbReference type="STRING" id="84531.LA76x_1050"/>
<proteinExistence type="predicted"/>
<protein>
    <submittedName>
        <fullName evidence="4">Acetyltransferase family protein</fullName>
    </submittedName>
</protein>
<keyword evidence="1 4" id="KW-0808">Transferase</keyword>
<dbReference type="eggNOG" id="COG0456">
    <property type="taxonomic scope" value="Bacteria"/>
</dbReference>
<sequence>MGRIAPSSETAPTVRLAELGDASDVAELLSQLGYPCTRDEAIERIAVLREDPRHDLLLAELDGHACGLIASHTRYSLTRGNLLTRITALVVAKSCYRQGIGRLLLREVERRARRDGVGRVEVASNIRRTDAHDFYHACGYSDGSSVKFVKMLGD</sequence>
<reference evidence="4 5" key="1">
    <citation type="journal article" date="2015" name="BMC Genomics">
        <title>Comparative genomics and metabolic profiling of the genus Lysobacter.</title>
        <authorList>
            <person name="de Bruijn I."/>
            <person name="Cheng X."/>
            <person name="de Jager V."/>
            <person name="Exposito R.G."/>
            <person name="Watrous J."/>
            <person name="Patel N."/>
            <person name="Postma J."/>
            <person name="Dorrestein P.C."/>
            <person name="Kobayashi D."/>
            <person name="Raaijmakers J.M."/>
        </authorList>
    </citation>
    <scope>NUCLEOTIDE SEQUENCE [LARGE SCALE GENOMIC DNA]</scope>
    <source>
        <strain evidence="4 5">76</strain>
    </source>
</reference>
<evidence type="ECO:0000313" key="5">
    <source>
        <dbReference type="Proteomes" id="UP000060787"/>
    </source>
</evidence>
<keyword evidence="5" id="KW-1185">Reference proteome</keyword>
<dbReference type="PATRIC" id="fig|84531.8.peg.1076"/>
<evidence type="ECO:0000259" key="3">
    <source>
        <dbReference type="PROSITE" id="PS51186"/>
    </source>
</evidence>
<dbReference type="PANTHER" id="PTHR43877:SF2">
    <property type="entry name" value="AMINOALKYLPHOSPHONATE N-ACETYLTRANSFERASE-RELATED"/>
    <property type="match status" value="1"/>
</dbReference>
<dbReference type="RefSeq" id="WP_187308472.1">
    <property type="nucleotide sequence ID" value="NZ_CP011129.1"/>
</dbReference>
<dbReference type="EMBL" id="CP011129">
    <property type="protein sequence ID" value="ALN79210.1"/>
    <property type="molecule type" value="Genomic_DNA"/>
</dbReference>
<dbReference type="AlphaFoldDB" id="A0A0S2F6Q7"/>
<name>A0A0S2F6Q7_LYSAN</name>
<accession>A0A0S2F6Q7</accession>
<dbReference type="GO" id="GO:0016747">
    <property type="term" value="F:acyltransferase activity, transferring groups other than amino-acyl groups"/>
    <property type="evidence" value="ECO:0007669"/>
    <property type="project" value="InterPro"/>
</dbReference>
<dbReference type="PROSITE" id="PS51186">
    <property type="entry name" value="GNAT"/>
    <property type="match status" value="1"/>
</dbReference>
<dbReference type="SUPFAM" id="SSF55729">
    <property type="entry name" value="Acyl-CoA N-acyltransferases (Nat)"/>
    <property type="match status" value="1"/>
</dbReference>
<organism evidence="4 5">
    <name type="scientific">Lysobacter antibioticus</name>
    <dbReference type="NCBI Taxonomy" id="84531"/>
    <lineage>
        <taxon>Bacteria</taxon>
        <taxon>Pseudomonadati</taxon>
        <taxon>Pseudomonadota</taxon>
        <taxon>Gammaproteobacteria</taxon>
        <taxon>Lysobacterales</taxon>
        <taxon>Lysobacteraceae</taxon>
        <taxon>Lysobacter</taxon>
    </lineage>
</organism>
<dbReference type="Proteomes" id="UP000060787">
    <property type="component" value="Chromosome"/>
</dbReference>
<dbReference type="KEGG" id="lab:LA76x_1050"/>
<dbReference type="PANTHER" id="PTHR43877">
    <property type="entry name" value="AMINOALKYLPHOSPHONATE N-ACETYLTRANSFERASE-RELATED-RELATED"/>
    <property type="match status" value="1"/>
</dbReference>
<dbReference type="Gene3D" id="3.40.630.30">
    <property type="match status" value="1"/>
</dbReference>
<evidence type="ECO:0000313" key="4">
    <source>
        <dbReference type="EMBL" id="ALN79210.1"/>
    </source>
</evidence>
<gene>
    <name evidence="4" type="ORF">LA76x_1050</name>
</gene>
<dbReference type="CDD" id="cd04301">
    <property type="entry name" value="NAT_SF"/>
    <property type="match status" value="1"/>
</dbReference>
<keyword evidence="2" id="KW-0012">Acyltransferase</keyword>
<dbReference type="InterPro" id="IPR016181">
    <property type="entry name" value="Acyl_CoA_acyltransferase"/>
</dbReference>
<dbReference type="Pfam" id="PF00583">
    <property type="entry name" value="Acetyltransf_1"/>
    <property type="match status" value="1"/>
</dbReference>
<dbReference type="InterPro" id="IPR050832">
    <property type="entry name" value="Bact_Acetyltransf"/>
</dbReference>
<dbReference type="InterPro" id="IPR000182">
    <property type="entry name" value="GNAT_dom"/>
</dbReference>